<evidence type="ECO:0000313" key="2">
    <source>
        <dbReference type="EMBL" id="RRJ87484.1"/>
    </source>
</evidence>
<name>A0A3P3VYB1_9MICO</name>
<dbReference type="Gene3D" id="3.40.50.150">
    <property type="entry name" value="Vaccinia Virus protein VP39"/>
    <property type="match status" value="1"/>
</dbReference>
<sequence length="266" mass="29013">MSRYLHGHAESVLASHATRSAANSCGYLIPHLEPGMRLLDVGSGPGTITLDLAALVGETGQVIGIEPVEAGLAAGRAEAARRGDTRTRFELGNVFDLADADDSFDVTHAHQVLQHLTDPPAGLREMARVTRTGGIVAARDADYEEMSWCPIVPELERWRELYLAIARANGAFPDAGRRMRGWANAAGLTDQLITTSAWTYATPELTKWWGDSWSVRALESRFTEEVLGRGLADRAELEAISAAWKAWGEHPDAMFIMAHIELLARV</sequence>
<dbReference type="GO" id="GO:0008168">
    <property type="term" value="F:methyltransferase activity"/>
    <property type="evidence" value="ECO:0007669"/>
    <property type="project" value="UniProtKB-KW"/>
</dbReference>
<keyword evidence="2" id="KW-0489">Methyltransferase</keyword>
<dbReference type="EMBL" id="RQVS01000004">
    <property type="protein sequence ID" value="RRJ87484.1"/>
    <property type="molecule type" value="Genomic_DNA"/>
</dbReference>
<dbReference type="PANTHER" id="PTHR43591:SF24">
    <property type="entry name" value="2-METHOXY-6-POLYPRENYL-1,4-BENZOQUINOL METHYLASE, MITOCHONDRIAL"/>
    <property type="match status" value="1"/>
</dbReference>
<proteinExistence type="predicted"/>
<comment type="caution">
    <text evidence="2">The sequence shown here is derived from an EMBL/GenBank/DDBJ whole genome shotgun (WGS) entry which is preliminary data.</text>
</comment>
<dbReference type="RefSeq" id="WP_124970351.1">
    <property type="nucleotide sequence ID" value="NZ_RQVS01000004.1"/>
</dbReference>
<dbReference type="AlphaFoldDB" id="A0A3P3VYB1"/>
<dbReference type="OrthoDB" id="9795634at2"/>
<dbReference type="InterPro" id="IPR025714">
    <property type="entry name" value="Methyltranfer_dom"/>
</dbReference>
<gene>
    <name evidence="2" type="ORF">EG850_04060</name>
</gene>
<dbReference type="CDD" id="cd02440">
    <property type="entry name" value="AdoMet_MTases"/>
    <property type="match status" value="1"/>
</dbReference>
<dbReference type="Pfam" id="PF13847">
    <property type="entry name" value="Methyltransf_31"/>
    <property type="match status" value="1"/>
</dbReference>
<evidence type="ECO:0000259" key="1">
    <source>
        <dbReference type="Pfam" id="PF13847"/>
    </source>
</evidence>
<reference evidence="2 3" key="1">
    <citation type="submission" date="2018-11" db="EMBL/GenBank/DDBJ databases">
        <title>YIM 102482-1 draft genome.</title>
        <authorList>
            <person name="Li G."/>
            <person name="Jiang Y."/>
        </authorList>
    </citation>
    <scope>NUCLEOTIDE SEQUENCE [LARGE SCALE GENOMIC DNA]</scope>
    <source>
        <strain evidence="2 3">YIM 102482-1</strain>
    </source>
</reference>
<protein>
    <submittedName>
        <fullName evidence="2">Methyltransferase domain-containing protein</fullName>
    </submittedName>
</protein>
<keyword evidence="3" id="KW-1185">Reference proteome</keyword>
<dbReference type="PANTHER" id="PTHR43591">
    <property type="entry name" value="METHYLTRANSFERASE"/>
    <property type="match status" value="1"/>
</dbReference>
<dbReference type="GO" id="GO:0032259">
    <property type="term" value="P:methylation"/>
    <property type="evidence" value="ECO:0007669"/>
    <property type="project" value="UniProtKB-KW"/>
</dbReference>
<dbReference type="Proteomes" id="UP000274391">
    <property type="component" value="Unassembled WGS sequence"/>
</dbReference>
<accession>A0A3P3VYB1</accession>
<evidence type="ECO:0000313" key="3">
    <source>
        <dbReference type="Proteomes" id="UP000274391"/>
    </source>
</evidence>
<keyword evidence="2" id="KW-0808">Transferase</keyword>
<dbReference type="SUPFAM" id="SSF53335">
    <property type="entry name" value="S-adenosyl-L-methionine-dependent methyltransferases"/>
    <property type="match status" value="1"/>
</dbReference>
<dbReference type="InterPro" id="IPR029063">
    <property type="entry name" value="SAM-dependent_MTases_sf"/>
</dbReference>
<feature type="domain" description="Methyltransferase" evidence="1">
    <location>
        <begin position="33"/>
        <end position="160"/>
    </location>
</feature>
<organism evidence="2 3">
    <name type="scientific">Gulosibacter macacae</name>
    <dbReference type="NCBI Taxonomy" id="2488791"/>
    <lineage>
        <taxon>Bacteria</taxon>
        <taxon>Bacillati</taxon>
        <taxon>Actinomycetota</taxon>
        <taxon>Actinomycetes</taxon>
        <taxon>Micrococcales</taxon>
        <taxon>Microbacteriaceae</taxon>
        <taxon>Gulosibacter</taxon>
    </lineage>
</organism>